<name>A0A392RCS5_9FABA</name>
<dbReference type="Proteomes" id="UP000265520">
    <property type="component" value="Unassembled WGS sequence"/>
</dbReference>
<organism evidence="1 2">
    <name type="scientific">Trifolium medium</name>
    <dbReference type="NCBI Taxonomy" id="97028"/>
    <lineage>
        <taxon>Eukaryota</taxon>
        <taxon>Viridiplantae</taxon>
        <taxon>Streptophyta</taxon>
        <taxon>Embryophyta</taxon>
        <taxon>Tracheophyta</taxon>
        <taxon>Spermatophyta</taxon>
        <taxon>Magnoliopsida</taxon>
        <taxon>eudicotyledons</taxon>
        <taxon>Gunneridae</taxon>
        <taxon>Pentapetalae</taxon>
        <taxon>rosids</taxon>
        <taxon>fabids</taxon>
        <taxon>Fabales</taxon>
        <taxon>Fabaceae</taxon>
        <taxon>Papilionoideae</taxon>
        <taxon>50 kb inversion clade</taxon>
        <taxon>NPAAA clade</taxon>
        <taxon>Hologalegina</taxon>
        <taxon>IRL clade</taxon>
        <taxon>Trifolieae</taxon>
        <taxon>Trifolium</taxon>
    </lineage>
</organism>
<dbReference type="AlphaFoldDB" id="A0A392RCS5"/>
<sequence>MDCKNFEGSEERQALFHGDQNNNTYIQQAANAAITGAIGSYGYSSPPVSKKRKGQELFLWPTSKDPSISKSGQQVKPAHCTSHTGTGVYLNIGIG</sequence>
<proteinExistence type="predicted"/>
<comment type="caution">
    <text evidence="1">The sequence shown here is derived from an EMBL/GenBank/DDBJ whole genome shotgun (WGS) entry which is preliminary data.</text>
</comment>
<reference evidence="1 2" key="1">
    <citation type="journal article" date="2018" name="Front. Plant Sci.">
        <title>Red Clover (Trifolium pratense) and Zigzag Clover (T. medium) - A Picture of Genomic Similarities and Differences.</title>
        <authorList>
            <person name="Dluhosova J."/>
            <person name="Istvanek J."/>
            <person name="Nedelnik J."/>
            <person name="Repkova J."/>
        </authorList>
    </citation>
    <scope>NUCLEOTIDE SEQUENCE [LARGE SCALE GENOMIC DNA]</scope>
    <source>
        <strain evidence="2">cv. 10/8</strain>
        <tissue evidence="1">Leaf</tissue>
    </source>
</reference>
<accession>A0A392RCS5</accession>
<evidence type="ECO:0000313" key="2">
    <source>
        <dbReference type="Proteomes" id="UP000265520"/>
    </source>
</evidence>
<evidence type="ECO:0000313" key="1">
    <source>
        <dbReference type="EMBL" id="MCI33580.1"/>
    </source>
</evidence>
<protein>
    <submittedName>
        <fullName evidence="1">Lin-54-like protein</fullName>
    </submittedName>
</protein>
<dbReference type="EMBL" id="LXQA010205566">
    <property type="protein sequence ID" value="MCI33580.1"/>
    <property type="molecule type" value="Genomic_DNA"/>
</dbReference>
<keyword evidence="2" id="KW-1185">Reference proteome</keyword>